<dbReference type="SUPFAM" id="SSF50965">
    <property type="entry name" value="Galactose oxidase, central domain"/>
    <property type="match status" value="1"/>
</dbReference>
<sequence length="398" mass="41714">GYGVWGDCGTNGNITEYNPVADTAGVAGDFFGNSVSISGDFAIVGSPNDDETNNNQGSATIYHFNQGHWTWMQKITDPTGFMDDNFGISVSLSGNFAIVGAYNDDGPFNNQGSVSVFQYNGISWDWLEKITDPDGAASDHFGFSVSMSGDNFIAGSYLDDSSPGGDQGSACVFHFDGTNWVFVVKLTDPLSGLADGFGSSVSLAGNNIIVGSPYDDAGANTDQGSASIYQYDGNAWVYMQKVIDSDGASSDYFGSSVTISNIYAAIGSPGDKVGNNEDQGSATVFRYNGSSWVSMQKKTSITGLANDGFGISLSISGDFMLVGSGRDDIGVNVDQGSISMYQRLGNGWQLVQFITEPGGNASDFFGSACALDISTRRFLSGASGYIGNTGKAVFGKIN</sequence>
<feature type="non-terminal residue" evidence="4">
    <location>
        <position position="1"/>
    </location>
</feature>
<dbReference type="Proteomes" id="UP000808337">
    <property type="component" value="Unassembled WGS sequence"/>
</dbReference>
<organism evidence="4 5">
    <name type="scientific">Candidatus Opimibacter skivensis</name>
    <dbReference type="NCBI Taxonomy" id="2982028"/>
    <lineage>
        <taxon>Bacteria</taxon>
        <taxon>Pseudomonadati</taxon>
        <taxon>Bacteroidota</taxon>
        <taxon>Saprospiria</taxon>
        <taxon>Saprospirales</taxon>
        <taxon>Saprospiraceae</taxon>
        <taxon>Candidatus Opimibacter</taxon>
    </lineage>
</organism>
<dbReference type="SMART" id="SM00191">
    <property type="entry name" value="Int_alpha"/>
    <property type="match status" value="6"/>
</dbReference>
<name>A0A9D7XUH2_9BACT</name>
<dbReference type="Gene3D" id="2.130.10.130">
    <property type="entry name" value="Integrin alpha, N-terminal"/>
    <property type="match status" value="2"/>
</dbReference>
<keyword evidence="2" id="KW-0677">Repeat</keyword>
<evidence type="ECO:0000313" key="5">
    <source>
        <dbReference type="Proteomes" id="UP000808337"/>
    </source>
</evidence>
<dbReference type="InterPro" id="IPR013519">
    <property type="entry name" value="Int_alpha_beta-p"/>
</dbReference>
<dbReference type="EMBL" id="JADKGY010000025">
    <property type="protein sequence ID" value="MBK9983727.1"/>
    <property type="molecule type" value="Genomic_DNA"/>
</dbReference>
<evidence type="ECO:0000256" key="1">
    <source>
        <dbReference type="ARBA" id="ARBA00022729"/>
    </source>
</evidence>
<dbReference type="Pfam" id="PF14312">
    <property type="entry name" value="FG-GAP_2"/>
    <property type="match status" value="6"/>
</dbReference>
<evidence type="ECO:0000313" key="4">
    <source>
        <dbReference type="EMBL" id="MBK9983727.1"/>
    </source>
</evidence>
<evidence type="ECO:0000256" key="3">
    <source>
        <dbReference type="ARBA" id="ARBA00023180"/>
    </source>
</evidence>
<comment type="caution">
    <text evidence="4">The sequence shown here is derived from an EMBL/GenBank/DDBJ whole genome shotgun (WGS) entry which is preliminary data.</text>
</comment>
<dbReference type="PANTHER" id="PTHR36220:SF1">
    <property type="entry name" value="GAMMA TUBULIN COMPLEX COMPONENT C-TERMINAL DOMAIN-CONTAINING PROTEIN"/>
    <property type="match status" value="1"/>
</dbReference>
<dbReference type="InterPro" id="IPR011043">
    <property type="entry name" value="Gal_Oxase/kelch_b-propeller"/>
</dbReference>
<gene>
    <name evidence="4" type="ORF">IPP15_15370</name>
</gene>
<keyword evidence="3" id="KW-0325">Glycoprotein</keyword>
<dbReference type="InterPro" id="IPR013517">
    <property type="entry name" value="FG-GAP"/>
</dbReference>
<dbReference type="AlphaFoldDB" id="A0A9D7XUH2"/>
<keyword evidence="1" id="KW-0732">Signal</keyword>
<accession>A0A9D7XUH2</accession>
<reference evidence="4 5" key="1">
    <citation type="submission" date="2020-10" db="EMBL/GenBank/DDBJ databases">
        <title>Connecting structure to function with the recovery of over 1000 high-quality activated sludge metagenome-assembled genomes encoding full-length rRNA genes using long-read sequencing.</title>
        <authorList>
            <person name="Singleton C.M."/>
            <person name="Petriglieri F."/>
            <person name="Kristensen J.M."/>
            <person name="Kirkegaard R.H."/>
            <person name="Michaelsen T.Y."/>
            <person name="Andersen M.H."/>
            <person name="Karst S.M."/>
            <person name="Dueholm M.S."/>
            <person name="Nielsen P.H."/>
            <person name="Albertsen M."/>
        </authorList>
    </citation>
    <scope>NUCLEOTIDE SEQUENCE [LARGE SCALE GENOMIC DNA]</scope>
    <source>
        <strain evidence="4">Ribe_18-Q3-R11-54_MAXAC.273</strain>
    </source>
</reference>
<proteinExistence type="predicted"/>
<dbReference type="InterPro" id="IPR028994">
    <property type="entry name" value="Integrin_alpha_N"/>
</dbReference>
<dbReference type="PANTHER" id="PTHR36220">
    <property type="entry name" value="UNNAMED PRODUCT"/>
    <property type="match status" value="1"/>
</dbReference>
<evidence type="ECO:0000256" key="2">
    <source>
        <dbReference type="ARBA" id="ARBA00022737"/>
    </source>
</evidence>
<protein>
    <submittedName>
        <fullName evidence="4">FG-GAP repeat protein</fullName>
    </submittedName>
</protein>